<reference evidence="2 3" key="1">
    <citation type="submission" date="2016-03" db="EMBL/GenBank/DDBJ databases">
        <title>Pediococcus and Lactobacillus from brewery environment - whole genome sequencing and assembly.</title>
        <authorList>
            <person name="Behr J."/>
            <person name="Geissler A.J."/>
            <person name="Vogel R.F."/>
        </authorList>
    </citation>
    <scope>NUCLEOTIDE SEQUENCE [LARGE SCALE GENOMIC DNA]</scope>
    <source>
        <strain evidence="2 3">TMW 1.481</strain>
        <plasmid evidence="2 3">pL1481-1</plasmid>
    </source>
</reference>
<feature type="transmembrane region" description="Helical" evidence="1">
    <location>
        <begin position="63"/>
        <end position="88"/>
    </location>
</feature>
<gene>
    <name evidence="2" type="ORF">AYR59_07225</name>
</gene>
<dbReference type="AlphaFoldDB" id="A0AB33BLK2"/>
<feature type="transmembrane region" description="Helical" evidence="1">
    <location>
        <begin position="7"/>
        <end position="28"/>
    </location>
</feature>
<geneLocation type="plasmid" evidence="2 3">
    <name>pL1481-1</name>
</geneLocation>
<organism evidence="2 3">
    <name type="scientific">Fructilactobacillus lindneri</name>
    <dbReference type="NCBI Taxonomy" id="53444"/>
    <lineage>
        <taxon>Bacteria</taxon>
        <taxon>Bacillati</taxon>
        <taxon>Bacillota</taxon>
        <taxon>Bacilli</taxon>
        <taxon>Lactobacillales</taxon>
        <taxon>Lactobacillaceae</taxon>
        <taxon>Fructilactobacillus</taxon>
    </lineage>
</organism>
<sequence length="96" mass="11231">MKDSRSLVLYYDIWCFAAIGLLVIFTGWSFPQQVFNTIVVMVVMVVTFLWMRRGLSQVRQNSLYYRLSWYLRLIVLGFSAALLIFVVLKQITNQGL</sequence>
<keyword evidence="2" id="KW-0614">Plasmid</keyword>
<feature type="transmembrane region" description="Helical" evidence="1">
    <location>
        <begin position="34"/>
        <end position="51"/>
    </location>
</feature>
<accession>A0AB33BLK2</accession>
<name>A0AB33BLK2_9LACO</name>
<keyword evidence="1" id="KW-1133">Transmembrane helix</keyword>
<evidence type="ECO:0000256" key="1">
    <source>
        <dbReference type="SAM" id="Phobius"/>
    </source>
</evidence>
<dbReference type="EMBL" id="CP014908">
    <property type="protein sequence ID" value="ANZ59871.1"/>
    <property type="molecule type" value="Genomic_DNA"/>
</dbReference>
<proteinExistence type="predicted"/>
<dbReference type="KEGG" id="lle:AYR59_07225"/>
<keyword evidence="1" id="KW-0472">Membrane</keyword>
<dbReference type="Proteomes" id="UP000093346">
    <property type="component" value="Plasmid pL1481-1"/>
</dbReference>
<evidence type="ECO:0000313" key="3">
    <source>
        <dbReference type="Proteomes" id="UP000093346"/>
    </source>
</evidence>
<protein>
    <submittedName>
        <fullName evidence="2">Uncharacterized protein</fullName>
    </submittedName>
</protein>
<keyword evidence="1" id="KW-0812">Transmembrane</keyword>
<evidence type="ECO:0000313" key="2">
    <source>
        <dbReference type="EMBL" id="ANZ59871.1"/>
    </source>
</evidence>